<keyword evidence="5" id="KW-1185">Reference proteome</keyword>
<evidence type="ECO:0008006" key="6">
    <source>
        <dbReference type="Google" id="ProtNLM"/>
    </source>
</evidence>
<reference evidence="4 5" key="1">
    <citation type="journal article" date="2019" name="BMC Genomics">
        <title>New insights from Opisthorchis felineus genome: update on genomics of the epidemiologically important liver flukes.</title>
        <authorList>
            <person name="Ershov N.I."/>
            <person name="Mordvinov V.A."/>
            <person name="Prokhortchouk E.B."/>
            <person name="Pakharukova M.Y."/>
            <person name="Gunbin K.V."/>
            <person name="Ustyantsev K."/>
            <person name="Genaev M.A."/>
            <person name="Blinov A.G."/>
            <person name="Mazur A."/>
            <person name="Boulygina E."/>
            <person name="Tsygankova S."/>
            <person name="Khrameeva E."/>
            <person name="Chekanov N."/>
            <person name="Fan G."/>
            <person name="Xiao A."/>
            <person name="Zhang H."/>
            <person name="Xu X."/>
            <person name="Yang H."/>
            <person name="Solovyev V."/>
            <person name="Lee S.M."/>
            <person name="Liu X."/>
            <person name="Afonnikov D.A."/>
            <person name="Skryabin K.G."/>
        </authorList>
    </citation>
    <scope>NUCLEOTIDE SEQUENCE [LARGE SCALE GENOMIC DNA]</scope>
    <source>
        <strain evidence="4">AK-0245</strain>
        <tissue evidence="4">Whole organism</tissue>
    </source>
</reference>
<dbReference type="EMBL" id="SJOL01006711">
    <property type="protein sequence ID" value="TGZ64485.1"/>
    <property type="molecule type" value="Genomic_DNA"/>
</dbReference>
<keyword evidence="1" id="KW-0240">DNA-directed RNA polymerase</keyword>
<dbReference type="OrthoDB" id="10250504at2759"/>
<organism evidence="4 5">
    <name type="scientific">Opisthorchis felineus</name>
    <dbReference type="NCBI Taxonomy" id="147828"/>
    <lineage>
        <taxon>Eukaryota</taxon>
        <taxon>Metazoa</taxon>
        <taxon>Spiralia</taxon>
        <taxon>Lophotrochozoa</taxon>
        <taxon>Platyhelminthes</taxon>
        <taxon>Trematoda</taxon>
        <taxon>Digenea</taxon>
        <taxon>Opisthorchiida</taxon>
        <taxon>Opisthorchiata</taxon>
        <taxon>Opisthorchiidae</taxon>
        <taxon>Opisthorchis</taxon>
    </lineage>
</organism>
<feature type="region of interest" description="Disordered" evidence="3">
    <location>
        <begin position="183"/>
        <end position="203"/>
    </location>
</feature>
<dbReference type="AlphaFoldDB" id="A0A4S2LLF8"/>
<evidence type="ECO:0000313" key="4">
    <source>
        <dbReference type="EMBL" id="TGZ64485.1"/>
    </source>
</evidence>
<evidence type="ECO:0000313" key="5">
    <source>
        <dbReference type="Proteomes" id="UP000308267"/>
    </source>
</evidence>
<dbReference type="Proteomes" id="UP000308267">
    <property type="component" value="Unassembled WGS sequence"/>
</dbReference>
<evidence type="ECO:0000256" key="2">
    <source>
        <dbReference type="ARBA" id="ARBA00023163"/>
    </source>
</evidence>
<dbReference type="GO" id="GO:0000428">
    <property type="term" value="C:DNA-directed RNA polymerase complex"/>
    <property type="evidence" value="ECO:0007669"/>
    <property type="project" value="UniProtKB-KW"/>
</dbReference>
<evidence type="ECO:0000256" key="3">
    <source>
        <dbReference type="SAM" id="MobiDB-lite"/>
    </source>
</evidence>
<feature type="compositionally biased region" description="Basic and acidic residues" evidence="3">
    <location>
        <begin position="227"/>
        <end position="248"/>
    </location>
</feature>
<gene>
    <name evidence="4" type="ORF">CRM22_006333</name>
</gene>
<accession>A0A4S2LLF8</accession>
<protein>
    <recommendedName>
        <fullName evidence="6">RPA43 OB domain-containing protein</fullName>
    </recommendedName>
</protein>
<proteinExistence type="predicted"/>
<dbReference type="InterPro" id="IPR036898">
    <property type="entry name" value="RNA_pol_Rpb7-like_N_sf"/>
</dbReference>
<keyword evidence="2" id="KW-0804">Transcription</keyword>
<dbReference type="Gene3D" id="3.30.1490.120">
    <property type="entry name" value="RNA polymerase Rpb7-like, N-terminal domain"/>
    <property type="match status" value="1"/>
</dbReference>
<comment type="caution">
    <text evidence="4">The sequence shown here is derived from an EMBL/GenBank/DDBJ whole genome shotgun (WGS) entry which is preliminary data.</text>
</comment>
<sequence length="338" mass="37090">MEQITWRFAVPLYPIHFQNTIGAVMQHVASYVNHFVPDLNAFLVKAEKETLRLLTSDENPGVSHGTLVPIRPELPTLYIRAQLTVSVFSPRVGMKMTATVSALKSRLIICKTDIPNVSLSVPLCPESDVSNASLSSEKMILDTTVKVNDVICVRLSAVSLHPNVVLLRGNLISVLSSDAGPVQTLASKDSHSSDDGGDSLFAKPRKRRKVISSGVLKPDEESITIKSEPEPEQSKQKKRPFTEDERPVDMSLVDSSDVIEPPKKKKRKPELEVSSSVVGSLLKLALPAPSDEVKVSAEDYKVIVETPVPPTSSKCSLTTSRTRLKQNVPSFYNKPEPF</sequence>
<name>A0A4S2LLF8_OPIFE</name>
<feature type="region of interest" description="Disordered" evidence="3">
    <location>
        <begin position="218"/>
        <end position="272"/>
    </location>
</feature>
<evidence type="ECO:0000256" key="1">
    <source>
        <dbReference type="ARBA" id="ARBA00022478"/>
    </source>
</evidence>